<dbReference type="InterPro" id="IPR044068">
    <property type="entry name" value="CB"/>
</dbReference>
<dbReference type="EMBL" id="JACDXX010000051">
    <property type="protein sequence ID" value="MCB5412393.1"/>
    <property type="molecule type" value="Genomic_DNA"/>
</dbReference>
<keyword evidence="2" id="KW-0229">DNA integration</keyword>
<evidence type="ECO:0000259" key="7">
    <source>
        <dbReference type="PROSITE" id="PS51900"/>
    </source>
</evidence>
<dbReference type="Gene3D" id="1.10.443.10">
    <property type="entry name" value="Intergrase catalytic core"/>
    <property type="match status" value="1"/>
</dbReference>
<dbReference type="InterPro" id="IPR011010">
    <property type="entry name" value="DNA_brk_join_enz"/>
</dbReference>
<evidence type="ECO:0000313" key="9">
    <source>
        <dbReference type="Proteomes" id="UP001198571"/>
    </source>
</evidence>
<protein>
    <submittedName>
        <fullName evidence="8">Tyrosine-type recombinase/integrase</fullName>
    </submittedName>
</protein>
<evidence type="ECO:0000259" key="6">
    <source>
        <dbReference type="PROSITE" id="PS51898"/>
    </source>
</evidence>
<keyword evidence="4" id="KW-0233">DNA recombination</keyword>
<keyword evidence="3 5" id="KW-0238">DNA-binding</keyword>
<dbReference type="Proteomes" id="UP001198571">
    <property type="component" value="Unassembled WGS sequence"/>
</dbReference>
<keyword evidence="9" id="KW-1185">Reference proteome</keyword>
<dbReference type="PROSITE" id="PS51900">
    <property type="entry name" value="CB"/>
    <property type="match status" value="1"/>
</dbReference>
<organism evidence="8 9">
    <name type="scientific">Pseudogemmobacter faecipullorum</name>
    <dbReference type="NCBI Taxonomy" id="2755041"/>
    <lineage>
        <taxon>Bacteria</taxon>
        <taxon>Pseudomonadati</taxon>
        <taxon>Pseudomonadota</taxon>
        <taxon>Alphaproteobacteria</taxon>
        <taxon>Rhodobacterales</taxon>
        <taxon>Paracoccaceae</taxon>
        <taxon>Pseudogemmobacter</taxon>
    </lineage>
</organism>
<name>A0ABS8CT69_9RHOB</name>
<sequence length="356" mass="39392">MRRGLRLSGIKSVVKKNGQRYLYRRVGDQLIPLPNLPENHPAFVAAYVEAGKVAPRSRVAEGSIAALITLYLASSEYRRMADSTRAVWRRTLSKISEQRGVALVKDLRTEHLRKDIRAFTPGAAQNRLKAWRSILKYALEEGWITTDPSTGIRAARGEVSPHRQWTEKEIEQFRAFWMRGSPERIAFEVIYWTGARCVDAVTLGWQKVDREGWLSFTQAKTKGPATCPIRALPHWAAPMSNDHAHLIDALPSDRILWIVTGTGRARSVKGLSQWVSAIASEAGLPVDCTAHGLRKARAAALAIAGATTSQIGAWTGHSSLSEIAHYTKQADQKGILGAEREQIVGNQIGKFPKSSD</sequence>
<dbReference type="PROSITE" id="PS51898">
    <property type="entry name" value="TYR_RECOMBINASE"/>
    <property type="match status" value="1"/>
</dbReference>
<evidence type="ECO:0000256" key="4">
    <source>
        <dbReference type="ARBA" id="ARBA00023172"/>
    </source>
</evidence>
<comment type="caution">
    <text evidence="8">The sequence shown here is derived from an EMBL/GenBank/DDBJ whole genome shotgun (WGS) entry which is preliminary data.</text>
</comment>
<accession>A0ABS8CT69</accession>
<gene>
    <name evidence="8" type="ORF">H0485_20710</name>
</gene>
<dbReference type="PANTHER" id="PTHR30349:SF64">
    <property type="entry name" value="PROPHAGE INTEGRASE INTD-RELATED"/>
    <property type="match status" value="1"/>
</dbReference>
<dbReference type="InterPro" id="IPR002104">
    <property type="entry name" value="Integrase_catalytic"/>
</dbReference>
<dbReference type="InterPro" id="IPR013762">
    <property type="entry name" value="Integrase-like_cat_sf"/>
</dbReference>
<dbReference type="SUPFAM" id="SSF56349">
    <property type="entry name" value="DNA breaking-rejoining enzymes"/>
    <property type="match status" value="1"/>
</dbReference>
<evidence type="ECO:0000256" key="5">
    <source>
        <dbReference type="PROSITE-ProRule" id="PRU01248"/>
    </source>
</evidence>
<feature type="domain" description="Core-binding (CB)" evidence="7">
    <location>
        <begin position="68"/>
        <end position="139"/>
    </location>
</feature>
<comment type="similarity">
    <text evidence="1">Belongs to the 'phage' integrase family.</text>
</comment>
<dbReference type="PANTHER" id="PTHR30349">
    <property type="entry name" value="PHAGE INTEGRASE-RELATED"/>
    <property type="match status" value="1"/>
</dbReference>
<dbReference type="InterPro" id="IPR010998">
    <property type="entry name" value="Integrase_recombinase_N"/>
</dbReference>
<evidence type="ECO:0000256" key="3">
    <source>
        <dbReference type="ARBA" id="ARBA00023125"/>
    </source>
</evidence>
<dbReference type="Pfam" id="PF00589">
    <property type="entry name" value="Phage_integrase"/>
    <property type="match status" value="1"/>
</dbReference>
<dbReference type="Gene3D" id="1.10.150.130">
    <property type="match status" value="1"/>
</dbReference>
<proteinExistence type="inferred from homology"/>
<evidence type="ECO:0000256" key="2">
    <source>
        <dbReference type="ARBA" id="ARBA00022908"/>
    </source>
</evidence>
<feature type="domain" description="Tyr recombinase" evidence="6">
    <location>
        <begin position="160"/>
        <end position="340"/>
    </location>
</feature>
<dbReference type="RefSeq" id="WP_226937814.1">
    <property type="nucleotide sequence ID" value="NZ_JACDXX010000051.1"/>
</dbReference>
<dbReference type="InterPro" id="IPR050090">
    <property type="entry name" value="Tyrosine_recombinase_XerCD"/>
</dbReference>
<evidence type="ECO:0000256" key="1">
    <source>
        <dbReference type="ARBA" id="ARBA00008857"/>
    </source>
</evidence>
<reference evidence="8 9" key="1">
    <citation type="submission" date="2020-07" db="EMBL/GenBank/DDBJ databases">
        <title>Pseudogemmobacter sp. nov., isolated from poultry manure in Taiwan.</title>
        <authorList>
            <person name="Lin S.-Y."/>
            <person name="Tang Y.-S."/>
            <person name="Young C.-C."/>
        </authorList>
    </citation>
    <scope>NUCLEOTIDE SEQUENCE [LARGE SCALE GENOMIC DNA]</scope>
    <source>
        <strain evidence="8 9">CC-YST710</strain>
    </source>
</reference>
<evidence type="ECO:0000313" key="8">
    <source>
        <dbReference type="EMBL" id="MCB5412393.1"/>
    </source>
</evidence>